<dbReference type="EMBL" id="AHJG01000183">
    <property type="protein sequence ID" value="EPA05450.1"/>
    <property type="molecule type" value="Genomic_DNA"/>
</dbReference>
<comment type="caution">
    <text evidence="1">The sequence shown here is derived from an EMBL/GenBank/DDBJ whole genome shotgun (WGS) entry which is preliminary data.</text>
</comment>
<dbReference type="AlphaFoldDB" id="S2E293"/>
<proteinExistence type="predicted"/>
<evidence type="ECO:0000313" key="2">
    <source>
        <dbReference type="Proteomes" id="UP000014065"/>
    </source>
</evidence>
<evidence type="ECO:0000313" key="1">
    <source>
        <dbReference type="EMBL" id="EPA05450.1"/>
    </source>
</evidence>
<gene>
    <name evidence="1" type="ORF">BG20_I0859</name>
</gene>
<reference evidence="1 2" key="1">
    <citation type="journal article" date="2012" name="J. Bacteriol.">
        <title>Genome Sequence of "Candidatus Nitrosoarchaeum limnia" BG20, a Low-Salinity Ammonia-Oxidizing Archaeon from the San Francisco Bay Estuary.</title>
        <authorList>
            <person name="Mosier A.C."/>
            <person name="Allen E.E."/>
            <person name="Kim M."/>
            <person name="Ferriera S."/>
            <person name="Francis C.A."/>
        </authorList>
    </citation>
    <scope>NUCLEOTIDE SEQUENCE [LARGE SCALE GENOMIC DNA]</scope>
    <source>
        <strain evidence="1 2">BG20</strain>
    </source>
</reference>
<name>S2E293_9ARCH</name>
<keyword evidence="2" id="KW-1185">Reference proteome</keyword>
<organism evidence="1 2">
    <name type="scientific">Candidatus Nitrosarchaeum limnium BG20</name>
    <dbReference type="NCBI Taxonomy" id="859192"/>
    <lineage>
        <taxon>Archaea</taxon>
        <taxon>Nitrososphaerota</taxon>
        <taxon>Nitrososphaeria</taxon>
        <taxon>Nitrosopumilales</taxon>
        <taxon>Nitrosopumilaceae</taxon>
        <taxon>Nitrosarchaeum</taxon>
    </lineage>
</organism>
<sequence length="82" mass="9747">MFQQYRTDLNSMWDEIDLKPKQSRKKGQTWARGYLEGLIVELIELKIKAKNENNLVLYNQLQNSLIRAHEVQNELNEKLKST</sequence>
<protein>
    <submittedName>
        <fullName evidence="1">Uncharacterized protein</fullName>
    </submittedName>
</protein>
<accession>S2E293</accession>
<dbReference type="Proteomes" id="UP000014065">
    <property type="component" value="Unassembled WGS sequence"/>
</dbReference>